<feature type="domain" description="YhdP central" evidence="1">
    <location>
        <begin position="3"/>
        <end position="317"/>
    </location>
</feature>
<keyword evidence="3" id="KW-1185">Reference proteome</keyword>
<dbReference type="InterPro" id="IPR011836">
    <property type="entry name" value="YhdP"/>
</dbReference>
<evidence type="ECO:0000259" key="1">
    <source>
        <dbReference type="Pfam" id="PF13116"/>
    </source>
</evidence>
<evidence type="ECO:0000313" key="2">
    <source>
        <dbReference type="EMBL" id="BBI50170.1"/>
    </source>
</evidence>
<organism evidence="2 3">
    <name type="scientific">Vreelandella olivaria</name>
    <dbReference type="NCBI Taxonomy" id="390919"/>
    <lineage>
        <taxon>Bacteria</taxon>
        <taxon>Pseudomonadati</taxon>
        <taxon>Pseudomonadota</taxon>
        <taxon>Gammaproteobacteria</taxon>
        <taxon>Oceanospirillales</taxon>
        <taxon>Halomonadaceae</taxon>
        <taxon>Vreelandella</taxon>
    </lineage>
</organism>
<dbReference type="EMBL" id="AP019416">
    <property type="protein sequence ID" value="BBI50170.1"/>
    <property type="molecule type" value="Genomic_DNA"/>
</dbReference>
<accession>A0ABM7GHN0</accession>
<dbReference type="PANTHER" id="PTHR38690">
    <property type="entry name" value="PROTEASE-RELATED"/>
    <property type="match status" value="1"/>
</dbReference>
<dbReference type="Pfam" id="PF13116">
    <property type="entry name" value="YhdP"/>
    <property type="match status" value="1"/>
</dbReference>
<name>A0ABM7GHN0_9GAMM</name>
<dbReference type="Proteomes" id="UP000289555">
    <property type="component" value="Chromosome"/>
</dbReference>
<sequence>MPTRSLVRWSLLIVAWLLGSAAVLLLLMRLVISQSDALTPRIEALIEARIGVPVTIEHLSLSLARNDLLLRLDGVNAETPEGQALFSLEHAGLRLDTWASLVNMAPIFSDARISGTEFHLYQGTGAAWQWPEPAELLLLMAPDPEVDLATIDDWAGLILRQRLWVEDTRVVLHGKQDTVLLHAQTLLLTGDERRTRLEGAINIAQSLQQAREVALPAAEMKVEMQPGKHGFSDFSAALQLDIQLDQLVVLADMFRPDHAAYLEQAGGSARLWGRWSAGRLEEARVAVDVPQLTLRHNVQYAVLRDIEANGLWQRDGDGGEAWLSGDADSVEWAQPPAVALGQLCHATGTLRTSRESGKFAPVPLNSPR</sequence>
<gene>
    <name evidence="2" type="ORF">HORIV_25910</name>
</gene>
<dbReference type="PANTHER" id="PTHR38690:SF1">
    <property type="entry name" value="PROTEASE"/>
    <property type="match status" value="1"/>
</dbReference>
<proteinExistence type="predicted"/>
<reference evidence="3" key="1">
    <citation type="journal article" date="2019" name="Microbiol. Resour. Announc.">
        <title>Complete Genome Sequence of Halomonas olivaria, a Moderately Halophilic Bacterium Isolated from Olive Processing Effluents, Obtained by Nanopore Sequencing.</title>
        <authorList>
            <person name="Nagata S."/>
            <person name="Ii K.M."/>
            <person name="Tsukimi T."/>
            <person name="Miura M.C."/>
            <person name="Galipon J."/>
            <person name="Arakawa K."/>
        </authorList>
    </citation>
    <scope>NUCLEOTIDE SEQUENCE [LARGE SCALE GENOMIC DNA]</scope>
    <source>
        <strain evidence="3">TYRC17</strain>
    </source>
</reference>
<dbReference type="InterPro" id="IPR025263">
    <property type="entry name" value="YhdP_central"/>
</dbReference>
<protein>
    <recommendedName>
        <fullName evidence="1">YhdP central domain-containing protein</fullName>
    </recommendedName>
</protein>
<evidence type="ECO:0000313" key="3">
    <source>
        <dbReference type="Proteomes" id="UP000289555"/>
    </source>
</evidence>